<feature type="transmembrane region" description="Helical" evidence="1">
    <location>
        <begin position="319"/>
        <end position="340"/>
    </location>
</feature>
<evidence type="ECO:0000256" key="1">
    <source>
        <dbReference type="SAM" id="Phobius"/>
    </source>
</evidence>
<dbReference type="Proteomes" id="UP000542210">
    <property type="component" value="Unassembled WGS sequence"/>
</dbReference>
<feature type="transmembrane region" description="Helical" evidence="1">
    <location>
        <begin position="234"/>
        <end position="259"/>
    </location>
</feature>
<evidence type="ECO:0000313" key="3">
    <source>
        <dbReference type="Proteomes" id="UP000542210"/>
    </source>
</evidence>
<organism evidence="2 3">
    <name type="scientific">Sphaerisporangium siamense</name>
    <dbReference type="NCBI Taxonomy" id="795645"/>
    <lineage>
        <taxon>Bacteria</taxon>
        <taxon>Bacillati</taxon>
        <taxon>Actinomycetota</taxon>
        <taxon>Actinomycetes</taxon>
        <taxon>Streptosporangiales</taxon>
        <taxon>Streptosporangiaceae</taxon>
        <taxon>Sphaerisporangium</taxon>
    </lineage>
</organism>
<reference evidence="2 3" key="1">
    <citation type="submission" date="2020-08" db="EMBL/GenBank/DDBJ databases">
        <title>Sequencing the genomes of 1000 actinobacteria strains.</title>
        <authorList>
            <person name="Klenk H.-P."/>
        </authorList>
    </citation>
    <scope>NUCLEOTIDE SEQUENCE [LARGE SCALE GENOMIC DNA]</scope>
    <source>
        <strain evidence="2 3">DSM 45784</strain>
    </source>
</reference>
<keyword evidence="1" id="KW-0812">Transmembrane</keyword>
<keyword evidence="3" id="KW-1185">Reference proteome</keyword>
<dbReference type="RefSeq" id="WP_184885645.1">
    <property type="nucleotide sequence ID" value="NZ_BOOV01000019.1"/>
</dbReference>
<name>A0A7W7GAZ4_9ACTN</name>
<gene>
    <name evidence="2" type="ORF">BJ982_006087</name>
</gene>
<dbReference type="EMBL" id="JACHND010000001">
    <property type="protein sequence ID" value="MBB4704543.1"/>
    <property type="molecule type" value="Genomic_DNA"/>
</dbReference>
<sequence length="450" mass="48904">MPRHDWSETLDALRAGSAPALASVAANPLGLWLIRMVYVVPNADPGPLLHDFRDGGTLRRHLLDHLIDALLAARPPVPGQAHGGRHPGEVGPELVSEPFRPRRAWNAGQVRLWLSHLATLLTRNGTRDLAWWDVARYATTTGRRWLLCVVGGLVAGVMAGVAAGVLVAVTLNFPSEYSYALIWTGIVFGLVVSAVIVFKARGWFAEVPGSADLRLMLALTFSRAYLTRRHLRQFAIFFLVMPILLGVVTLVAISLVVFFAEPRLVGVLGFLLLMTCAIVDGVIVFAVHVKWVEHPTPLTSATTASSTWRADRNLTVARIVAAGRMLALLAVIAVFAFGFIARASFTHVWPVALQWGVFTALIGGVACGIISGCHHGWLVCKATLVTEPSSRLPKKLIPFLEDMHRVGLLRAVGPIYQFRHGEVQDYLAEATARDDLKSCTSTTSGRGYGL</sequence>
<keyword evidence="1" id="KW-0472">Membrane</keyword>
<evidence type="ECO:0000313" key="2">
    <source>
        <dbReference type="EMBL" id="MBB4704543.1"/>
    </source>
</evidence>
<feature type="transmembrane region" description="Helical" evidence="1">
    <location>
        <begin position="265"/>
        <end position="287"/>
    </location>
</feature>
<feature type="transmembrane region" description="Helical" evidence="1">
    <location>
        <begin position="352"/>
        <end position="373"/>
    </location>
</feature>
<accession>A0A7W7GAZ4</accession>
<comment type="caution">
    <text evidence="2">The sequence shown here is derived from an EMBL/GenBank/DDBJ whole genome shotgun (WGS) entry which is preliminary data.</text>
</comment>
<dbReference type="AlphaFoldDB" id="A0A7W7GAZ4"/>
<keyword evidence="1" id="KW-1133">Transmembrane helix</keyword>
<feature type="transmembrane region" description="Helical" evidence="1">
    <location>
        <begin position="177"/>
        <end position="198"/>
    </location>
</feature>
<protein>
    <submittedName>
        <fullName evidence="2">Uncharacterized protein</fullName>
    </submittedName>
</protein>
<feature type="transmembrane region" description="Helical" evidence="1">
    <location>
        <begin position="145"/>
        <end position="171"/>
    </location>
</feature>
<proteinExistence type="predicted"/>